<feature type="compositionally biased region" description="Basic and acidic residues" evidence="1">
    <location>
        <begin position="98"/>
        <end position="110"/>
    </location>
</feature>
<feature type="region of interest" description="Disordered" evidence="1">
    <location>
        <begin position="139"/>
        <end position="185"/>
    </location>
</feature>
<name>A0A812U9V2_9DINO</name>
<keyword evidence="3" id="KW-1185">Reference proteome</keyword>
<proteinExistence type="predicted"/>
<evidence type="ECO:0000256" key="1">
    <source>
        <dbReference type="SAM" id="MobiDB-lite"/>
    </source>
</evidence>
<dbReference type="Proteomes" id="UP000604046">
    <property type="component" value="Unassembled WGS sequence"/>
</dbReference>
<reference evidence="2" key="1">
    <citation type="submission" date="2021-02" db="EMBL/GenBank/DDBJ databases">
        <authorList>
            <person name="Dougan E. K."/>
            <person name="Rhodes N."/>
            <person name="Thang M."/>
            <person name="Chan C."/>
        </authorList>
    </citation>
    <scope>NUCLEOTIDE SEQUENCE</scope>
</reference>
<accession>A0A812U9V2</accession>
<evidence type="ECO:0000313" key="2">
    <source>
        <dbReference type="EMBL" id="CAE7562854.1"/>
    </source>
</evidence>
<organism evidence="2 3">
    <name type="scientific">Symbiodinium natans</name>
    <dbReference type="NCBI Taxonomy" id="878477"/>
    <lineage>
        <taxon>Eukaryota</taxon>
        <taxon>Sar</taxon>
        <taxon>Alveolata</taxon>
        <taxon>Dinophyceae</taxon>
        <taxon>Suessiales</taxon>
        <taxon>Symbiodiniaceae</taxon>
        <taxon>Symbiodinium</taxon>
    </lineage>
</organism>
<protein>
    <submittedName>
        <fullName evidence="2">Uncharacterized protein</fullName>
    </submittedName>
</protein>
<sequence length="185" mass="20664">MSVALTDRMRPCQALPSLQVLLSLFTVCPLRRPWWNHLRVLFAQLDMQSSGVLAGDDGDVCDGLVEGGFPQAKRSPSNLVPCAFPQLFSFSAVVQGSKHADHRGSKDSGSKHTKQRKQRKQWQHVKHCDEMIESKPVCRGLARRKNSSKEKSQQSITVKHVRAASARGDRRMPLLRPTALDPSLE</sequence>
<comment type="caution">
    <text evidence="2">The sequence shown here is derived from an EMBL/GenBank/DDBJ whole genome shotgun (WGS) entry which is preliminary data.</text>
</comment>
<feature type="compositionally biased region" description="Basic residues" evidence="1">
    <location>
        <begin position="111"/>
        <end position="125"/>
    </location>
</feature>
<dbReference type="EMBL" id="CAJNDS010002677">
    <property type="protein sequence ID" value="CAE7562854.1"/>
    <property type="molecule type" value="Genomic_DNA"/>
</dbReference>
<gene>
    <name evidence="2" type="ORF">SNAT2548_LOCUS31798</name>
</gene>
<feature type="region of interest" description="Disordered" evidence="1">
    <location>
        <begin position="98"/>
        <end position="125"/>
    </location>
</feature>
<evidence type="ECO:0000313" key="3">
    <source>
        <dbReference type="Proteomes" id="UP000604046"/>
    </source>
</evidence>
<dbReference type="AlphaFoldDB" id="A0A812U9V2"/>